<dbReference type="HOGENOM" id="CLU_1024392_0_0_1"/>
<dbReference type="AlphaFoldDB" id="A0A072TK52"/>
<feature type="transmembrane region" description="Helical" evidence="1">
    <location>
        <begin position="40"/>
        <end position="60"/>
    </location>
</feature>
<reference evidence="2 4" key="2">
    <citation type="journal article" date="2014" name="BMC Genomics">
        <title>An improved genome release (version Mt4.0) for the model legume Medicago truncatula.</title>
        <authorList>
            <person name="Tang H."/>
            <person name="Krishnakumar V."/>
            <person name="Bidwell S."/>
            <person name="Rosen B."/>
            <person name="Chan A."/>
            <person name="Zhou S."/>
            <person name="Gentzbittel L."/>
            <person name="Childs K.L."/>
            <person name="Yandell M."/>
            <person name="Gundlach H."/>
            <person name="Mayer K.F."/>
            <person name="Schwartz D.C."/>
            <person name="Town C.D."/>
        </authorList>
    </citation>
    <scope>GENOME REANNOTATION</scope>
    <source>
        <strain evidence="2">A17</strain>
        <strain evidence="3 4">cv. Jemalong A17</strain>
    </source>
</reference>
<dbReference type="PaxDb" id="3880-AES70246"/>
<evidence type="ECO:0000313" key="3">
    <source>
        <dbReference type="EnsemblPlants" id="KEH17822"/>
    </source>
</evidence>
<organism evidence="2 4">
    <name type="scientific">Medicago truncatula</name>
    <name type="common">Barrel medic</name>
    <name type="synonym">Medicago tribuloides</name>
    <dbReference type="NCBI Taxonomy" id="3880"/>
    <lineage>
        <taxon>Eukaryota</taxon>
        <taxon>Viridiplantae</taxon>
        <taxon>Streptophyta</taxon>
        <taxon>Embryophyta</taxon>
        <taxon>Tracheophyta</taxon>
        <taxon>Spermatophyta</taxon>
        <taxon>Magnoliopsida</taxon>
        <taxon>eudicotyledons</taxon>
        <taxon>Gunneridae</taxon>
        <taxon>Pentapetalae</taxon>
        <taxon>rosids</taxon>
        <taxon>fabids</taxon>
        <taxon>Fabales</taxon>
        <taxon>Fabaceae</taxon>
        <taxon>Papilionoideae</taxon>
        <taxon>50 kb inversion clade</taxon>
        <taxon>NPAAA clade</taxon>
        <taxon>Hologalegina</taxon>
        <taxon>IRL clade</taxon>
        <taxon>Trifolieae</taxon>
        <taxon>Medicago</taxon>
    </lineage>
</organism>
<protein>
    <submittedName>
        <fullName evidence="2">Transmembrane protein, putative</fullName>
    </submittedName>
</protein>
<dbReference type="EMBL" id="CM001224">
    <property type="protein sequence ID" value="KEH17822.1"/>
    <property type="molecule type" value="Genomic_DNA"/>
</dbReference>
<keyword evidence="1" id="KW-0472">Membrane</keyword>
<gene>
    <name evidence="2" type="ordered locus">MTR_8g006720</name>
</gene>
<sequence length="272" mass="31610">MVGRNKQATFSFIKDRVWQKINSWSSKCLPKAGREVMIKYVLQAIPSYVMSIFLLLSSLIDAIEKMLNSFWWGNGGSNNRGIHWLSWEKLTMHKKYGGVSFKDLTAFNLAMLGKQGWKFQTHPDSLEILRTPLFHQVEEDDMVTGTIFGDSKFRRNYEDTIHVLFDCPRARNVWHHSLLWSKVYLVMWNNNTVADIIFALLGELTQDQSQMFATLLWSIWKSRNLRIWQNTTETTQEIVERARFLLYNWQLANKEKQQGVAAGASVAQPISV</sequence>
<keyword evidence="4" id="KW-1185">Reference proteome</keyword>
<evidence type="ECO:0000313" key="2">
    <source>
        <dbReference type="EMBL" id="KEH17822.1"/>
    </source>
</evidence>
<reference evidence="2 4" key="1">
    <citation type="journal article" date="2011" name="Nature">
        <title>The Medicago genome provides insight into the evolution of rhizobial symbioses.</title>
        <authorList>
            <person name="Young N.D."/>
            <person name="Debelle F."/>
            <person name="Oldroyd G.E."/>
            <person name="Geurts R."/>
            <person name="Cannon S.B."/>
            <person name="Udvardi M.K."/>
            <person name="Benedito V.A."/>
            <person name="Mayer K.F."/>
            <person name="Gouzy J."/>
            <person name="Schoof H."/>
            <person name="Van de Peer Y."/>
            <person name="Proost S."/>
            <person name="Cook D.R."/>
            <person name="Meyers B.C."/>
            <person name="Spannagl M."/>
            <person name="Cheung F."/>
            <person name="De Mita S."/>
            <person name="Krishnakumar V."/>
            <person name="Gundlach H."/>
            <person name="Zhou S."/>
            <person name="Mudge J."/>
            <person name="Bharti A.K."/>
            <person name="Murray J.D."/>
            <person name="Naoumkina M.A."/>
            <person name="Rosen B."/>
            <person name="Silverstein K.A."/>
            <person name="Tang H."/>
            <person name="Rombauts S."/>
            <person name="Zhao P.X."/>
            <person name="Zhou P."/>
            <person name="Barbe V."/>
            <person name="Bardou P."/>
            <person name="Bechner M."/>
            <person name="Bellec A."/>
            <person name="Berger A."/>
            <person name="Berges H."/>
            <person name="Bidwell S."/>
            <person name="Bisseling T."/>
            <person name="Choisne N."/>
            <person name="Couloux A."/>
            <person name="Denny R."/>
            <person name="Deshpande S."/>
            <person name="Dai X."/>
            <person name="Doyle J.J."/>
            <person name="Dudez A.M."/>
            <person name="Farmer A.D."/>
            <person name="Fouteau S."/>
            <person name="Franken C."/>
            <person name="Gibelin C."/>
            <person name="Gish J."/>
            <person name="Goldstein S."/>
            <person name="Gonzalez A.J."/>
            <person name="Green P.J."/>
            <person name="Hallab A."/>
            <person name="Hartog M."/>
            <person name="Hua A."/>
            <person name="Humphray S.J."/>
            <person name="Jeong D.H."/>
            <person name="Jing Y."/>
            <person name="Jocker A."/>
            <person name="Kenton S.M."/>
            <person name="Kim D.J."/>
            <person name="Klee K."/>
            <person name="Lai H."/>
            <person name="Lang C."/>
            <person name="Lin S."/>
            <person name="Macmil S.L."/>
            <person name="Magdelenat G."/>
            <person name="Matthews L."/>
            <person name="McCorrison J."/>
            <person name="Monaghan E.L."/>
            <person name="Mun J.H."/>
            <person name="Najar F.Z."/>
            <person name="Nicholson C."/>
            <person name="Noirot C."/>
            <person name="O'Bleness M."/>
            <person name="Paule C.R."/>
            <person name="Poulain J."/>
            <person name="Prion F."/>
            <person name="Qin B."/>
            <person name="Qu C."/>
            <person name="Retzel E.F."/>
            <person name="Riddle C."/>
            <person name="Sallet E."/>
            <person name="Samain S."/>
            <person name="Samson N."/>
            <person name="Sanders I."/>
            <person name="Saurat O."/>
            <person name="Scarpelli C."/>
            <person name="Schiex T."/>
            <person name="Segurens B."/>
            <person name="Severin A.J."/>
            <person name="Sherrier D.J."/>
            <person name="Shi R."/>
            <person name="Sims S."/>
            <person name="Singer S.R."/>
            <person name="Sinharoy S."/>
            <person name="Sterck L."/>
            <person name="Viollet A."/>
            <person name="Wang B.B."/>
            <person name="Wang K."/>
            <person name="Wang M."/>
            <person name="Wang X."/>
            <person name="Warfsmann J."/>
            <person name="Weissenbach J."/>
            <person name="White D.D."/>
            <person name="White J.D."/>
            <person name="Wiley G.B."/>
            <person name="Wincker P."/>
            <person name="Xing Y."/>
            <person name="Yang L."/>
            <person name="Yao Z."/>
            <person name="Ying F."/>
            <person name="Zhai J."/>
            <person name="Zhou L."/>
            <person name="Zuber A."/>
            <person name="Denarie J."/>
            <person name="Dixon R.A."/>
            <person name="May G.D."/>
            <person name="Schwartz D.C."/>
            <person name="Rogers J."/>
            <person name="Quetier F."/>
            <person name="Town C.D."/>
            <person name="Roe B.A."/>
        </authorList>
    </citation>
    <scope>NUCLEOTIDE SEQUENCE [LARGE SCALE GENOMIC DNA]</scope>
    <source>
        <strain evidence="2">A17</strain>
        <strain evidence="3 4">cv. Jemalong A17</strain>
    </source>
</reference>
<dbReference type="PANTHER" id="PTHR33116:SF86">
    <property type="entry name" value="REVERSE TRANSCRIPTASE DOMAIN-CONTAINING PROTEIN"/>
    <property type="match status" value="1"/>
</dbReference>
<keyword evidence="1" id="KW-1133">Transmembrane helix</keyword>
<proteinExistence type="predicted"/>
<accession>A0A072TK52</accession>
<dbReference type="EnsemblPlants" id="KEH17822">
    <property type="protein sequence ID" value="KEH17822"/>
    <property type="gene ID" value="MTR_8g006720"/>
</dbReference>
<name>A0A072TK52_MEDTR</name>
<dbReference type="PANTHER" id="PTHR33116">
    <property type="entry name" value="REVERSE TRANSCRIPTASE ZINC-BINDING DOMAIN-CONTAINING PROTEIN-RELATED-RELATED"/>
    <property type="match status" value="1"/>
</dbReference>
<dbReference type="Proteomes" id="UP000002051">
    <property type="component" value="Chromosome 8"/>
</dbReference>
<keyword evidence="1 2" id="KW-0812">Transmembrane</keyword>
<evidence type="ECO:0000313" key="4">
    <source>
        <dbReference type="Proteomes" id="UP000002051"/>
    </source>
</evidence>
<reference evidence="3" key="3">
    <citation type="submission" date="2015-04" db="UniProtKB">
        <authorList>
            <consortium name="EnsemblPlants"/>
        </authorList>
    </citation>
    <scope>IDENTIFICATION</scope>
    <source>
        <strain evidence="3">cv. Jemalong A17</strain>
    </source>
</reference>
<dbReference type="STRING" id="3880.A0A072TK52"/>
<evidence type="ECO:0000256" key="1">
    <source>
        <dbReference type="SAM" id="Phobius"/>
    </source>
</evidence>